<dbReference type="AlphaFoldDB" id="A0AAN7C4X3"/>
<evidence type="ECO:0000313" key="3">
    <source>
        <dbReference type="Proteomes" id="UP001303760"/>
    </source>
</evidence>
<reference evidence="2" key="2">
    <citation type="submission" date="2023-05" db="EMBL/GenBank/DDBJ databases">
        <authorList>
            <consortium name="Lawrence Berkeley National Laboratory"/>
            <person name="Steindorff A."/>
            <person name="Hensen N."/>
            <person name="Bonometti L."/>
            <person name="Westerberg I."/>
            <person name="Brannstrom I.O."/>
            <person name="Guillou S."/>
            <person name="Cros-Aarteil S."/>
            <person name="Calhoun S."/>
            <person name="Haridas S."/>
            <person name="Kuo A."/>
            <person name="Mondo S."/>
            <person name="Pangilinan J."/>
            <person name="Riley R."/>
            <person name="Labutti K."/>
            <person name="Andreopoulos B."/>
            <person name="Lipzen A."/>
            <person name="Chen C."/>
            <person name="Yanf M."/>
            <person name="Daum C."/>
            <person name="Ng V."/>
            <person name="Clum A."/>
            <person name="Ohm R."/>
            <person name="Martin F."/>
            <person name="Silar P."/>
            <person name="Natvig D."/>
            <person name="Lalanne C."/>
            <person name="Gautier V."/>
            <person name="Ament-Velasquez S.L."/>
            <person name="Kruys A."/>
            <person name="Hutchinson M.I."/>
            <person name="Powell A.J."/>
            <person name="Barry K."/>
            <person name="Miller A.N."/>
            <person name="Grigoriev I.V."/>
            <person name="Debuchy R."/>
            <person name="Gladieux P."/>
            <person name="Thoren M.H."/>
            <person name="Johannesson H."/>
        </authorList>
    </citation>
    <scope>NUCLEOTIDE SEQUENCE</scope>
    <source>
        <strain evidence="2">CBS 532.94</strain>
    </source>
</reference>
<keyword evidence="3" id="KW-1185">Reference proteome</keyword>
<dbReference type="EMBL" id="MU860265">
    <property type="protein sequence ID" value="KAK4235464.1"/>
    <property type="molecule type" value="Genomic_DNA"/>
</dbReference>
<dbReference type="Proteomes" id="UP001303760">
    <property type="component" value="Unassembled WGS sequence"/>
</dbReference>
<evidence type="ECO:0000313" key="2">
    <source>
        <dbReference type="EMBL" id="KAK4235464.1"/>
    </source>
</evidence>
<organism evidence="2 3">
    <name type="scientific">Achaetomium macrosporum</name>
    <dbReference type="NCBI Taxonomy" id="79813"/>
    <lineage>
        <taxon>Eukaryota</taxon>
        <taxon>Fungi</taxon>
        <taxon>Dikarya</taxon>
        <taxon>Ascomycota</taxon>
        <taxon>Pezizomycotina</taxon>
        <taxon>Sordariomycetes</taxon>
        <taxon>Sordariomycetidae</taxon>
        <taxon>Sordariales</taxon>
        <taxon>Chaetomiaceae</taxon>
        <taxon>Achaetomium</taxon>
    </lineage>
</organism>
<sequence>MPKQEPWNRPAAAATTAPPYFPPPPEAPIRDRDRGVPRAAVAATRVGLPPNPRLTPPRLSSDSDASSSTYSDPQLDTGSPPQLRGLRAPPPLRRNARAARMPPIPASPTDNNENDNKKQEDGISPLLSRAPPLPLPSSPHRKTTSPPPVRAAFPPSPSSAIDDTIPDEHKRIPIQLPRSPLSPLRVGFGLGIMSRSLTKSFRSNPIKKPVPPPIVVVHPLAAEKNTGFKEVQSPAVQSATATIVDNTLPSPSPVTPRKTSSKRRTVWGFIEGWWDLGLLERMGTVRRRKGG</sequence>
<feature type="compositionally biased region" description="Low complexity" evidence="1">
    <location>
        <begin position="56"/>
        <end position="72"/>
    </location>
</feature>
<name>A0AAN7C4X3_9PEZI</name>
<reference evidence="2" key="1">
    <citation type="journal article" date="2023" name="Mol. Phylogenet. Evol.">
        <title>Genome-scale phylogeny and comparative genomics of the fungal order Sordariales.</title>
        <authorList>
            <person name="Hensen N."/>
            <person name="Bonometti L."/>
            <person name="Westerberg I."/>
            <person name="Brannstrom I.O."/>
            <person name="Guillou S."/>
            <person name="Cros-Aarteil S."/>
            <person name="Calhoun S."/>
            <person name="Haridas S."/>
            <person name="Kuo A."/>
            <person name="Mondo S."/>
            <person name="Pangilinan J."/>
            <person name="Riley R."/>
            <person name="LaButti K."/>
            <person name="Andreopoulos B."/>
            <person name="Lipzen A."/>
            <person name="Chen C."/>
            <person name="Yan M."/>
            <person name="Daum C."/>
            <person name="Ng V."/>
            <person name="Clum A."/>
            <person name="Steindorff A."/>
            <person name="Ohm R.A."/>
            <person name="Martin F."/>
            <person name="Silar P."/>
            <person name="Natvig D.O."/>
            <person name="Lalanne C."/>
            <person name="Gautier V."/>
            <person name="Ament-Velasquez S.L."/>
            <person name="Kruys A."/>
            <person name="Hutchinson M.I."/>
            <person name="Powell A.J."/>
            <person name="Barry K."/>
            <person name="Miller A.N."/>
            <person name="Grigoriev I.V."/>
            <person name="Debuchy R."/>
            <person name="Gladieux P."/>
            <person name="Hiltunen Thoren M."/>
            <person name="Johannesson H."/>
        </authorList>
    </citation>
    <scope>NUCLEOTIDE SEQUENCE</scope>
    <source>
        <strain evidence="2">CBS 532.94</strain>
    </source>
</reference>
<feature type="region of interest" description="Disordered" evidence="1">
    <location>
        <begin position="1"/>
        <end position="165"/>
    </location>
</feature>
<accession>A0AAN7C4X3</accession>
<comment type="caution">
    <text evidence="2">The sequence shown here is derived from an EMBL/GenBank/DDBJ whole genome shotgun (WGS) entry which is preliminary data.</text>
</comment>
<gene>
    <name evidence="2" type="ORF">C8A03DRAFT_36678</name>
</gene>
<evidence type="ECO:0000256" key="1">
    <source>
        <dbReference type="SAM" id="MobiDB-lite"/>
    </source>
</evidence>
<feature type="compositionally biased region" description="Pro residues" evidence="1">
    <location>
        <begin position="145"/>
        <end position="157"/>
    </location>
</feature>
<protein>
    <submittedName>
        <fullName evidence="2">Uncharacterized protein</fullName>
    </submittedName>
</protein>
<proteinExistence type="predicted"/>